<name>A0A8S2ZJ19_9BILA</name>
<organism evidence="1 2">
    <name type="scientific">Rotaria magnacalcarata</name>
    <dbReference type="NCBI Taxonomy" id="392030"/>
    <lineage>
        <taxon>Eukaryota</taxon>
        <taxon>Metazoa</taxon>
        <taxon>Spiralia</taxon>
        <taxon>Gnathifera</taxon>
        <taxon>Rotifera</taxon>
        <taxon>Eurotatoria</taxon>
        <taxon>Bdelloidea</taxon>
        <taxon>Philodinida</taxon>
        <taxon>Philodinidae</taxon>
        <taxon>Rotaria</taxon>
    </lineage>
</organism>
<evidence type="ECO:0000313" key="2">
    <source>
        <dbReference type="Proteomes" id="UP000676336"/>
    </source>
</evidence>
<protein>
    <submittedName>
        <fullName evidence="1">Uncharacterized protein</fullName>
    </submittedName>
</protein>
<dbReference type="Proteomes" id="UP000676336">
    <property type="component" value="Unassembled WGS sequence"/>
</dbReference>
<gene>
    <name evidence="1" type="ORF">SMN809_LOCUS40527</name>
</gene>
<evidence type="ECO:0000313" key="1">
    <source>
        <dbReference type="EMBL" id="CAF4636985.1"/>
    </source>
</evidence>
<proteinExistence type="predicted"/>
<sequence length="69" mass="7559">TFNISVMNLCNSTVANISDMVVTSAITGMTQGNLTRLSTNLSVYYVKYTWTPQTNQIGSEELCVFALTT</sequence>
<comment type="caution">
    <text evidence="1">The sequence shown here is derived from an EMBL/GenBank/DDBJ whole genome shotgun (WGS) entry which is preliminary data.</text>
</comment>
<accession>A0A8S2ZJ19</accession>
<feature type="non-terminal residue" evidence="1">
    <location>
        <position position="1"/>
    </location>
</feature>
<dbReference type="EMBL" id="CAJOBI010111894">
    <property type="protein sequence ID" value="CAF4636985.1"/>
    <property type="molecule type" value="Genomic_DNA"/>
</dbReference>
<reference evidence="1" key="1">
    <citation type="submission" date="2021-02" db="EMBL/GenBank/DDBJ databases">
        <authorList>
            <person name="Nowell W R."/>
        </authorList>
    </citation>
    <scope>NUCLEOTIDE SEQUENCE</scope>
</reference>
<dbReference type="AlphaFoldDB" id="A0A8S2ZJ19"/>